<organism evidence="6 7">
    <name type="scientific">Microbacterium aurum</name>
    <dbReference type="NCBI Taxonomy" id="36805"/>
    <lineage>
        <taxon>Bacteria</taxon>
        <taxon>Bacillati</taxon>
        <taxon>Actinomycetota</taxon>
        <taxon>Actinomycetes</taxon>
        <taxon>Micrococcales</taxon>
        <taxon>Microbacteriaceae</taxon>
        <taxon>Microbacterium</taxon>
    </lineage>
</organism>
<reference evidence="6 7" key="1">
    <citation type="submission" date="2016-12" db="EMBL/GenBank/DDBJ databases">
        <title>Complete genome sequence of Microbacterium aurum KACC 15219.</title>
        <authorList>
            <person name="Jung Y."/>
            <person name="Shin J.-H."/>
            <person name="Lee Y.-J."/>
            <person name="Yi H."/>
            <person name="Bahn Y.-S."/>
            <person name="Kim J.F."/>
            <person name="Lee D.-W."/>
        </authorList>
    </citation>
    <scope>NUCLEOTIDE SEQUENCE [LARGE SCALE GENOMIC DNA]</scope>
    <source>
        <strain evidence="6 7">KACC 15219</strain>
    </source>
</reference>
<name>A0A1P8U8B0_9MICO</name>
<keyword evidence="7" id="KW-1185">Reference proteome</keyword>
<dbReference type="PRINTS" id="PR00455">
    <property type="entry name" value="HTHTETR"/>
</dbReference>
<dbReference type="Pfam" id="PF00440">
    <property type="entry name" value="TetR_N"/>
    <property type="match status" value="1"/>
</dbReference>
<dbReference type="OrthoDB" id="956698at2"/>
<evidence type="ECO:0000259" key="5">
    <source>
        <dbReference type="PROSITE" id="PS50977"/>
    </source>
</evidence>
<dbReference type="KEGG" id="maur:BOH66_08775"/>
<keyword evidence="2 4" id="KW-0238">DNA-binding</keyword>
<sequence length="187" mass="19202">MSAGADARGRPRATSRDTIAEAACELFLERGYADTTVAEITRRAGVSRSSFFNYFGSKADVLWGGFDERMDAAVAALTTGAPVREALHRLVDGFAPDALALAITNADAMGIAGDLDDERALRTGRLARAVSDRLAGDGAPRLIADVRAGVAAAAVLAAVWAWASAGTARGDLGGLLDEALAAASVPL</sequence>
<evidence type="ECO:0000313" key="7">
    <source>
        <dbReference type="Proteomes" id="UP000187185"/>
    </source>
</evidence>
<evidence type="ECO:0000256" key="2">
    <source>
        <dbReference type="ARBA" id="ARBA00023125"/>
    </source>
</evidence>
<keyword evidence="3" id="KW-0804">Transcription</keyword>
<gene>
    <name evidence="6" type="ORF">BOH66_08775</name>
</gene>
<dbReference type="AlphaFoldDB" id="A0A1P8U8B0"/>
<dbReference type="PROSITE" id="PS50977">
    <property type="entry name" value="HTH_TETR_2"/>
    <property type="match status" value="1"/>
</dbReference>
<evidence type="ECO:0000256" key="3">
    <source>
        <dbReference type="ARBA" id="ARBA00023163"/>
    </source>
</evidence>
<evidence type="ECO:0000256" key="1">
    <source>
        <dbReference type="ARBA" id="ARBA00023015"/>
    </source>
</evidence>
<dbReference type="PANTHER" id="PTHR30055:SF234">
    <property type="entry name" value="HTH-TYPE TRANSCRIPTIONAL REGULATOR BETI"/>
    <property type="match status" value="1"/>
</dbReference>
<protein>
    <recommendedName>
        <fullName evidence="5">HTH tetR-type domain-containing protein</fullName>
    </recommendedName>
</protein>
<dbReference type="PANTHER" id="PTHR30055">
    <property type="entry name" value="HTH-TYPE TRANSCRIPTIONAL REGULATOR RUTR"/>
    <property type="match status" value="1"/>
</dbReference>
<evidence type="ECO:0000313" key="6">
    <source>
        <dbReference type="EMBL" id="APZ34326.1"/>
    </source>
</evidence>
<dbReference type="InterPro" id="IPR009057">
    <property type="entry name" value="Homeodomain-like_sf"/>
</dbReference>
<keyword evidence="1" id="KW-0805">Transcription regulation</keyword>
<proteinExistence type="predicted"/>
<dbReference type="STRING" id="36805.BOH66_08775"/>
<dbReference type="Proteomes" id="UP000187185">
    <property type="component" value="Chromosome"/>
</dbReference>
<dbReference type="RefSeq" id="WP_076690639.1">
    <property type="nucleotide sequence ID" value="NZ_CP018762.1"/>
</dbReference>
<dbReference type="EMBL" id="CP018762">
    <property type="protein sequence ID" value="APZ34326.1"/>
    <property type="molecule type" value="Genomic_DNA"/>
</dbReference>
<dbReference type="InterPro" id="IPR001647">
    <property type="entry name" value="HTH_TetR"/>
</dbReference>
<accession>A0A1P8U8B0</accession>
<dbReference type="GO" id="GO:0003700">
    <property type="term" value="F:DNA-binding transcription factor activity"/>
    <property type="evidence" value="ECO:0007669"/>
    <property type="project" value="TreeGrafter"/>
</dbReference>
<evidence type="ECO:0000256" key="4">
    <source>
        <dbReference type="PROSITE-ProRule" id="PRU00335"/>
    </source>
</evidence>
<dbReference type="GO" id="GO:0000976">
    <property type="term" value="F:transcription cis-regulatory region binding"/>
    <property type="evidence" value="ECO:0007669"/>
    <property type="project" value="TreeGrafter"/>
</dbReference>
<dbReference type="SUPFAM" id="SSF46689">
    <property type="entry name" value="Homeodomain-like"/>
    <property type="match status" value="1"/>
</dbReference>
<dbReference type="Gene3D" id="1.10.357.10">
    <property type="entry name" value="Tetracycline Repressor, domain 2"/>
    <property type="match status" value="1"/>
</dbReference>
<feature type="DNA-binding region" description="H-T-H motif" evidence="4">
    <location>
        <begin position="36"/>
        <end position="55"/>
    </location>
</feature>
<dbReference type="InterPro" id="IPR050109">
    <property type="entry name" value="HTH-type_TetR-like_transc_reg"/>
</dbReference>
<feature type="domain" description="HTH tetR-type" evidence="5">
    <location>
        <begin position="13"/>
        <end position="73"/>
    </location>
</feature>